<dbReference type="PROSITE" id="PS51819">
    <property type="entry name" value="VOC"/>
    <property type="match status" value="2"/>
</dbReference>
<gene>
    <name evidence="2" type="ORF">JOC94_000946</name>
</gene>
<dbReference type="InterPro" id="IPR037523">
    <property type="entry name" value="VOC_core"/>
</dbReference>
<dbReference type="PANTHER" id="PTHR36110:SF4">
    <property type="entry name" value="RING-CLEAVING DIOXYGENASE MHQA-RELATED"/>
    <property type="match status" value="1"/>
</dbReference>
<dbReference type="InterPro" id="IPR052537">
    <property type="entry name" value="Extradiol_RC_dioxygenase"/>
</dbReference>
<evidence type="ECO:0000313" key="3">
    <source>
        <dbReference type="Proteomes" id="UP000823485"/>
    </source>
</evidence>
<dbReference type="Proteomes" id="UP000823485">
    <property type="component" value="Unassembled WGS sequence"/>
</dbReference>
<keyword evidence="3" id="KW-1185">Reference proteome</keyword>
<dbReference type="Gene3D" id="3.10.180.10">
    <property type="entry name" value="2,3-Dihydroxybiphenyl 1,2-Dioxygenase, domain 1"/>
    <property type="match status" value="2"/>
</dbReference>
<feature type="domain" description="VOC" evidence="1">
    <location>
        <begin position="156"/>
        <end position="282"/>
    </location>
</feature>
<organism evidence="2 3">
    <name type="scientific">Siminovitchia thermophila</name>
    <dbReference type="NCBI Taxonomy" id="1245522"/>
    <lineage>
        <taxon>Bacteria</taxon>
        <taxon>Bacillati</taxon>
        <taxon>Bacillota</taxon>
        <taxon>Bacilli</taxon>
        <taxon>Bacillales</taxon>
        <taxon>Bacillaceae</taxon>
        <taxon>Siminovitchia</taxon>
    </lineage>
</organism>
<accession>A0ABS2R2W4</accession>
<proteinExistence type="predicted"/>
<dbReference type="SUPFAM" id="SSF54593">
    <property type="entry name" value="Glyoxalase/Bleomycin resistance protein/Dihydroxybiphenyl dioxygenase"/>
    <property type="match status" value="1"/>
</dbReference>
<evidence type="ECO:0000259" key="1">
    <source>
        <dbReference type="PROSITE" id="PS51819"/>
    </source>
</evidence>
<name>A0ABS2R2W4_9BACI</name>
<feature type="domain" description="VOC" evidence="1">
    <location>
        <begin position="5"/>
        <end position="131"/>
    </location>
</feature>
<dbReference type="InterPro" id="IPR029068">
    <property type="entry name" value="Glyas_Bleomycin-R_OHBP_Dase"/>
</dbReference>
<dbReference type="InterPro" id="IPR004360">
    <property type="entry name" value="Glyas_Fos-R_dOase_dom"/>
</dbReference>
<evidence type="ECO:0000313" key="2">
    <source>
        <dbReference type="EMBL" id="MBM7713976.1"/>
    </source>
</evidence>
<comment type="caution">
    <text evidence="2">The sequence shown here is derived from an EMBL/GenBank/DDBJ whole genome shotgun (WGS) entry which is preliminary data.</text>
</comment>
<sequence>MELKGIHHVSAITANARANKDFYTNILGLRLVKKTVNQDTPSMYHLFYADETGSPGTDLTFFEIPRAGKTYQGNNSISATSLRVPNDKALSYWQERFKRMSVPHEEIKERAGRLTLAFNDFEGQRLILVSDENNKGVKGGTPWGKSPIPKEFGIVGLGPSQLTIANIEGTVDLFTNVLGFRKKGQYASSVKGQPDIVVYETGEGGTGAEIHLEHRLDVTEERPGRGSVHHIALRVDNEEEFHAWIDKLNEHNIAHSGFVDRFYFRSVYLKDPNGITIELATDGPGFDIDEELEHLGESLALPPFLEHRREEIEARLKPLD</sequence>
<dbReference type="EMBL" id="JAFBFH010000004">
    <property type="protein sequence ID" value="MBM7713976.1"/>
    <property type="molecule type" value="Genomic_DNA"/>
</dbReference>
<dbReference type="PANTHER" id="PTHR36110">
    <property type="entry name" value="RING-CLEAVING DIOXYGENASE MHQE-RELATED"/>
    <property type="match status" value="1"/>
</dbReference>
<reference evidence="2 3" key="1">
    <citation type="submission" date="2021-01" db="EMBL/GenBank/DDBJ databases">
        <title>Genomic Encyclopedia of Type Strains, Phase IV (KMG-IV): sequencing the most valuable type-strain genomes for metagenomic binning, comparative biology and taxonomic classification.</title>
        <authorList>
            <person name="Goeker M."/>
        </authorList>
    </citation>
    <scope>NUCLEOTIDE SEQUENCE [LARGE SCALE GENOMIC DNA]</scope>
    <source>
        <strain evidence="2 3">DSM 105453</strain>
    </source>
</reference>
<dbReference type="Pfam" id="PF00903">
    <property type="entry name" value="Glyoxalase"/>
    <property type="match status" value="2"/>
</dbReference>
<protein>
    <submittedName>
        <fullName evidence="2">Glyoxalase family protein</fullName>
    </submittedName>
</protein>
<dbReference type="RefSeq" id="WP_077111120.1">
    <property type="nucleotide sequence ID" value="NZ_JAFBFH010000004.1"/>
</dbReference>
<dbReference type="CDD" id="cd08347">
    <property type="entry name" value="PcpA_C_like"/>
    <property type="match status" value="1"/>
</dbReference>